<evidence type="ECO:0000313" key="2">
    <source>
        <dbReference type="Proteomes" id="UP000199135"/>
    </source>
</evidence>
<gene>
    <name evidence="1" type="ORF">SAMN05216447_101291</name>
</gene>
<evidence type="ECO:0008006" key="3">
    <source>
        <dbReference type="Google" id="ProtNLM"/>
    </source>
</evidence>
<comment type="caution">
    <text evidence="1">The sequence shown here is derived from an EMBL/GenBank/DDBJ whole genome shotgun (WGS) entry which is preliminary data.</text>
</comment>
<dbReference type="RefSeq" id="WP_159443962.1">
    <property type="nucleotide sequence ID" value="NZ_FNWT01000001.1"/>
</dbReference>
<dbReference type="Proteomes" id="UP000199135">
    <property type="component" value="Unassembled WGS sequence"/>
</dbReference>
<name>A0A1H6HY45_9ACTN</name>
<dbReference type="Pfam" id="PF16161">
    <property type="entry name" value="DUF4867"/>
    <property type="match status" value="1"/>
</dbReference>
<sequence length="215" mass="23299">MRVASCFDKSFARYGRVWNDVPADLVRGIVDVMEAHPVPEGMGYVPDAPELWALPGAHQLASALFGENPVQLGFISGHNLRMNSLEYHRASEFNLPSRDVIMFLGTRDQLGPDFTMRTEDAVAYLVPANTMVELFAGTLHYAPMGDNPEGALTMLAALPKGTGLSDPADQPGYGDGRILFKNDKWVVTCEGTDDATAGAYVGLIGKNLGPEDLER</sequence>
<dbReference type="InterPro" id="IPR032358">
    <property type="entry name" value="DUF4867"/>
</dbReference>
<dbReference type="EMBL" id="FNWT01000001">
    <property type="protein sequence ID" value="SEH39094.1"/>
    <property type="molecule type" value="Genomic_DNA"/>
</dbReference>
<accession>A0A1H6HY45</accession>
<organism evidence="1 2">
    <name type="scientific">Parafannyhessea umbonata</name>
    <dbReference type="NCBI Taxonomy" id="604330"/>
    <lineage>
        <taxon>Bacteria</taxon>
        <taxon>Bacillati</taxon>
        <taxon>Actinomycetota</taxon>
        <taxon>Coriobacteriia</taxon>
        <taxon>Coriobacteriales</taxon>
        <taxon>Atopobiaceae</taxon>
        <taxon>Parafannyhessea</taxon>
    </lineage>
</organism>
<reference evidence="1 2" key="1">
    <citation type="submission" date="2016-10" db="EMBL/GenBank/DDBJ databases">
        <authorList>
            <person name="Varghese N."/>
            <person name="Submissions S."/>
        </authorList>
    </citation>
    <scope>NUCLEOTIDE SEQUENCE [LARGE SCALE GENOMIC DNA]</scope>
    <source>
        <strain evidence="1 2">WCP15</strain>
    </source>
</reference>
<keyword evidence="2" id="KW-1185">Reference proteome</keyword>
<proteinExistence type="predicted"/>
<evidence type="ECO:0000313" key="1">
    <source>
        <dbReference type="EMBL" id="SEH39094.1"/>
    </source>
</evidence>
<protein>
    <recommendedName>
        <fullName evidence="3">DUF4867 domain-containing protein</fullName>
    </recommendedName>
</protein>